<accession>A0A4C1TN72</accession>
<name>A0A4C1TN72_EUMVA</name>
<feature type="region of interest" description="Disordered" evidence="1">
    <location>
        <begin position="29"/>
        <end position="100"/>
    </location>
</feature>
<dbReference type="AlphaFoldDB" id="A0A4C1TN72"/>
<dbReference type="EMBL" id="BGZK01000068">
    <property type="protein sequence ID" value="GBP14978.1"/>
    <property type="molecule type" value="Genomic_DNA"/>
</dbReference>
<comment type="caution">
    <text evidence="2">The sequence shown here is derived from an EMBL/GenBank/DDBJ whole genome shotgun (WGS) entry which is preliminary data.</text>
</comment>
<gene>
    <name evidence="2" type="ORF">EVAR_6627_1</name>
</gene>
<dbReference type="Proteomes" id="UP000299102">
    <property type="component" value="Unassembled WGS sequence"/>
</dbReference>
<proteinExistence type="predicted"/>
<feature type="compositionally biased region" description="Basic and acidic residues" evidence="1">
    <location>
        <begin position="74"/>
        <end position="85"/>
    </location>
</feature>
<evidence type="ECO:0000313" key="3">
    <source>
        <dbReference type="Proteomes" id="UP000299102"/>
    </source>
</evidence>
<sequence length="114" mass="12398">MSRVFKKRVYSFLTLATPFGLRVAMSGGDHLLSGGTHVRRETQSTSSRRRGGPGSGTAALASTHGGARGARPHLLNEWERSRDTELSPLHRSRSLPANGHKLHKCSTASLHIPY</sequence>
<keyword evidence="3" id="KW-1185">Reference proteome</keyword>
<reference evidence="2 3" key="1">
    <citation type="journal article" date="2019" name="Commun. Biol.">
        <title>The bagworm genome reveals a unique fibroin gene that provides high tensile strength.</title>
        <authorList>
            <person name="Kono N."/>
            <person name="Nakamura H."/>
            <person name="Ohtoshi R."/>
            <person name="Tomita M."/>
            <person name="Numata K."/>
            <person name="Arakawa K."/>
        </authorList>
    </citation>
    <scope>NUCLEOTIDE SEQUENCE [LARGE SCALE GENOMIC DNA]</scope>
</reference>
<organism evidence="2 3">
    <name type="scientific">Eumeta variegata</name>
    <name type="common">Bagworm moth</name>
    <name type="synonym">Eumeta japonica</name>
    <dbReference type="NCBI Taxonomy" id="151549"/>
    <lineage>
        <taxon>Eukaryota</taxon>
        <taxon>Metazoa</taxon>
        <taxon>Ecdysozoa</taxon>
        <taxon>Arthropoda</taxon>
        <taxon>Hexapoda</taxon>
        <taxon>Insecta</taxon>
        <taxon>Pterygota</taxon>
        <taxon>Neoptera</taxon>
        <taxon>Endopterygota</taxon>
        <taxon>Lepidoptera</taxon>
        <taxon>Glossata</taxon>
        <taxon>Ditrysia</taxon>
        <taxon>Tineoidea</taxon>
        <taxon>Psychidae</taxon>
        <taxon>Oiketicinae</taxon>
        <taxon>Eumeta</taxon>
    </lineage>
</organism>
<evidence type="ECO:0000313" key="2">
    <source>
        <dbReference type="EMBL" id="GBP14978.1"/>
    </source>
</evidence>
<evidence type="ECO:0000256" key="1">
    <source>
        <dbReference type="SAM" id="MobiDB-lite"/>
    </source>
</evidence>
<protein>
    <submittedName>
        <fullName evidence="2">Uncharacterized protein</fullName>
    </submittedName>
</protein>